<proteinExistence type="predicted"/>
<dbReference type="Proteomes" id="UP000037931">
    <property type="component" value="Unassembled WGS sequence"/>
</dbReference>
<comment type="caution">
    <text evidence="1">The sequence shown here is derived from an EMBL/GenBank/DDBJ whole genome shotgun (WGS) entry which is preliminary data.</text>
</comment>
<keyword evidence="2" id="KW-1185">Reference proteome</keyword>
<sequence>MLKEEQVRELLIECERLVDQPLVQIRGNLTKSENRSAAIFELLAIQAFAALGKVEYEPFPNSPDIRVTLPDGTQAWVEVAFLYDKYWKQERQSRELTMALRAHAKNQNVAPEKISLRFTGIAKPAGYERCLPGLHEIRKFLKEDFVKELFDRIKTEPSQSFTLVHSVFSFEVTYVPSATSETGSALVQEAPKDVRHHQLFKIIKDKASQHSVEGLRIVCVGSDTSRALSGSSAPGVISPEQAARVAFSETSSVGCVLTVDIKHVFQPFGPLKKLAHPRMYVNCRAKAPMTDCMLEALARLDLNRWKYSFELNQYQTPSKGLGRKLLGSIRMTTGKNGMSLEIPAALLVEVLAGREKLLQGESGLDPMIENFLSGDYRIENCSLVPADPQAGEGAKVKLDFVFDFDAVFERSSKPK</sequence>
<reference evidence="1 2" key="1">
    <citation type="journal article" date="2015" name="PLoS ONE">
        <title>Rice-Infecting Pseudomonas Genomes Are Highly Accessorized and Harbor Multiple Putative Virulence Mechanisms to Cause Sheath Brown Rot.</title>
        <authorList>
            <person name="Quibod I.L."/>
            <person name="Grande G."/>
            <person name="Oreiro E.G."/>
            <person name="Borja F.N."/>
            <person name="Dossa G.S."/>
            <person name="Mauleon R."/>
            <person name="Cruz C.V."/>
            <person name="Oliva R."/>
        </authorList>
    </citation>
    <scope>NUCLEOTIDE SEQUENCE [LARGE SCALE GENOMIC DNA]</scope>
    <source>
        <strain evidence="1 2">IRRI 6609</strain>
    </source>
</reference>
<protein>
    <submittedName>
        <fullName evidence="1">Uncharacterized protein</fullName>
    </submittedName>
</protein>
<name>A0A0N0E141_9PSED</name>
<gene>
    <name evidence="1" type="ORF">PF66_06245</name>
</gene>
<dbReference type="PATRIC" id="fig|50340.43.peg.4478"/>
<accession>A0A0N0E141</accession>
<evidence type="ECO:0000313" key="2">
    <source>
        <dbReference type="Proteomes" id="UP000037931"/>
    </source>
</evidence>
<dbReference type="RefSeq" id="WP_054064763.1">
    <property type="nucleotide sequence ID" value="NZ_JSYZ01000035.1"/>
</dbReference>
<organism evidence="1 2">
    <name type="scientific">Pseudomonas asplenii</name>
    <dbReference type="NCBI Taxonomy" id="53407"/>
    <lineage>
        <taxon>Bacteria</taxon>
        <taxon>Pseudomonadati</taxon>
        <taxon>Pseudomonadota</taxon>
        <taxon>Gammaproteobacteria</taxon>
        <taxon>Pseudomonadales</taxon>
        <taxon>Pseudomonadaceae</taxon>
        <taxon>Pseudomonas</taxon>
    </lineage>
</organism>
<dbReference type="OrthoDB" id="7021723at2"/>
<dbReference type="EMBL" id="JSYZ01000035">
    <property type="protein sequence ID" value="KPA87240.1"/>
    <property type="molecule type" value="Genomic_DNA"/>
</dbReference>
<dbReference type="AlphaFoldDB" id="A0A0N0E141"/>
<evidence type="ECO:0000313" key="1">
    <source>
        <dbReference type="EMBL" id="KPA87240.1"/>
    </source>
</evidence>